<protein>
    <submittedName>
        <fullName evidence="2">Uncharacterized protein</fullName>
    </submittedName>
</protein>
<reference evidence="2" key="1">
    <citation type="journal article" date="2020" name="Phytopathology">
        <title>Genome sequence of the chestnut blight fungus Cryphonectria parasitica EP155: A fundamental resource for an archetypical invasive plant pathogen.</title>
        <authorList>
            <person name="Crouch J.A."/>
            <person name="Dawe A."/>
            <person name="Aerts A."/>
            <person name="Barry K."/>
            <person name="Churchill A.C.L."/>
            <person name="Grimwood J."/>
            <person name="Hillman B."/>
            <person name="Milgroom M.G."/>
            <person name="Pangilinan J."/>
            <person name="Smith M."/>
            <person name="Salamov A."/>
            <person name="Schmutz J."/>
            <person name="Yadav J."/>
            <person name="Grigoriev I.V."/>
            <person name="Nuss D."/>
        </authorList>
    </citation>
    <scope>NUCLEOTIDE SEQUENCE</scope>
    <source>
        <strain evidence="2">EP155</strain>
    </source>
</reference>
<dbReference type="SUPFAM" id="SSF69786">
    <property type="entry name" value="YggU-like"/>
    <property type="match status" value="1"/>
</dbReference>
<organism evidence="2 3">
    <name type="scientific">Cryphonectria parasitica (strain ATCC 38755 / EP155)</name>
    <dbReference type="NCBI Taxonomy" id="660469"/>
    <lineage>
        <taxon>Eukaryota</taxon>
        <taxon>Fungi</taxon>
        <taxon>Dikarya</taxon>
        <taxon>Ascomycota</taxon>
        <taxon>Pezizomycotina</taxon>
        <taxon>Sordariomycetes</taxon>
        <taxon>Sordariomycetidae</taxon>
        <taxon>Diaporthales</taxon>
        <taxon>Cryphonectriaceae</taxon>
        <taxon>Cryphonectria-Endothia species complex</taxon>
        <taxon>Cryphonectria</taxon>
    </lineage>
</organism>
<evidence type="ECO:0000313" key="2">
    <source>
        <dbReference type="EMBL" id="KAF3763792.1"/>
    </source>
</evidence>
<dbReference type="InterPro" id="IPR036591">
    <property type="entry name" value="YggU-like_sf"/>
</dbReference>
<dbReference type="SMART" id="SM01152">
    <property type="entry name" value="DUF167"/>
    <property type="match status" value="1"/>
</dbReference>
<dbReference type="InterPro" id="IPR003746">
    <property type="entry name" value="DUF167"/>
</dbReference>
<evidence type="ECO:0000256" key="1">
    <source>
        <dbReference type="ARBA" id="ARBA00010364"/>
    </source>
</evidence>
<dbReference type="GO" id="GO:0005737">
    <property type="term" value="C:cytoplasm"/>
    <property type="evidence" value="ECO:0007669"/>
    <property type="project" value="TreeGrafter"/>
</dbReference>
<proteinExistence type="inferred from homology"/>
<dbReference type="Pfam" id="PF02594">
    <property type="entry name" value="DUF167"/>
    <property type="match status" value="1"/>
</dbReference>
<sequence>MSTRRFIQYVAGSKNKLPTVYLQCRVKPGASKVREGVAALTDDAVELCVTAAAREGEANKAVLAVLSEVLGVPKSDLQITRGMKSRDKTVAVGGRAVQQGEEECLKKLLKMLSDAVDEDSG</sequence>
<keyword evidence="3" id="KW-1185">Reference proteome</keyword>
<dbReference type="PANTHER" id="PTHR13420">
    <property type="entry name" value="UPF0235 PROTEIN C15ORF40"/>
    <property type="match status" value="1"/>
</dbReference>
<dbReference type="Gene3D" id="3.30.1200.10">
    <property type="entry name" value="YggU-like"/>
    <property type="match status" value="1"/>
</dbReference>
<dbReference type="RefSeq" id="XP_040774753.1">
    <property type="nucleotide sequence ID" value="XM_040921635.1"/>
</dbReference>
<accession>A0A9P4XYQ5</accession>
<dbReference type="GeneID" id="63838764"/>
<dbReference type="AlphaFoldDB" id="A0A9P4XYQ5"/>
<dbReference type="NCBIfam" id="TIGR00251">
    <property type="entry name" value="DUF167 family protein"/>
    <property type="match status" value="1"/>
</dbReference>
<dbReference type="EMBL" id="MU032349">
    <property type="protein sequence ID" value="KAF3763792.1"/>
    <property type="molecule type" value="Genomic_DNA"/>
</dbReference>
<comment type="caution">
    <text evidence="2">The sequence shown here is derived from an EMBL/GenBank/DDBJ whole genome shotgun (WGS) entry which is preliminary data.</text>
</comment>
<dbReference type="PANTHER" id="PTHR13420:SF7">
    <property type="entry name" value="UPF0235 PROTEIN C15ORF40"/>
    <property type="match status" value="1"/>
</dbReference>
<dbReference type="HAMAP" id="MF_00634">
    <property type="entry name" value="UPF0235"/>
    <property type="match status" value="1"/>
</dbReference>
<evidence type="ECO:0000313" key="3">
    <source>
        <dbReference type="Proteomes" id="UP000803844"/>
    </source>
</evidence>
<dbReference type="Proteomes" id="UP000803844">
    <property type="component" value="Unassembled WGS sequence"/>
</dbReference>
<comment type="similarity">
    <text evidence="1">Belongs to the UPF0235 family.</text>
</comment>
<gene>
    <name evidence="2" type="ORF">M406DRAFT_341214</name>
</gene>
<dbReference type="OrthoDB" id="244097at2759"/>
<name>A0A9P4XYQ5_CRYP1</name>